<evidence type="ECO:0000313" key="2">
    <source>
        <dbReference type="EMBL" id="NOU81170.1"/>
    </source>
</evidence>
<keyword evidence="3" id="KW-1185">Reference proteome</keyword>
<feature type="domain" description="DUF7678" evidence="1">
    <location>
        <begin position="15"/>
        <end position="86"/>
    </location>
</feature>
<evidence type="ECO:0000313" key="3">
    <source>
        <dbReference type="Proteomes" id="UP000596857"/>
    </source>
</evidence>
<comment type="caution">
    <text evidence="2">The sequence shown here is derived from an EMBL/GenBank/DDBJ whole genome shotgun (WGS) entry which is preliminary data.</text>
</comment>
<sequence length="98" mass="11219">MPLEYKRPLYTGDIFEGEIEGFFVKAHVFSEPSSYGIAKGRISRLTVYPNKQKVFSLANFERGWDGKPPEDIMIRAVIAVAVEQFDNKAVDWTFEATR</sequence>
<protein>
    <recommendedName>
        <fullName evidence="1">DUF7678 domain-containing protein</fullName>
    </recommendedName>
</protein>
<dbReference type="RefSeq" id="WP_171718695.1">
    <property type="nucleotide sequence ID" value="NZ_WHOB01000060.1"/>
</dbReference>
<dbReference type="Pfam" id="PF24726">
    <property type="entry name" value="DUF7678"/>
    <property type="match status" value="1"/>
</dbReference>
<evidence type="ECO:0000259" key="1">
    <source>
        <dbReference type="Pfam" id="PF24726"/>
    </source>
</evidence>
<dbReference type="InterPro" id="IPR056095">
    <property type="entry name" value="DUF7678"/>
</dbReference>
<gene>
    <name evidence="2" type="ORF">GC101_20105</name>
</gene>
<dbReference type="Proteomes" id="UP000596857">
    <property type="component" value="Unassembled WGS sequence"/>
</dbReference>
<dbReference type="EMBL" id="WHOB01000060">
    <property type="protein sequence ID" value="NOU81170.1"/>
    <property type="molecule type" value="Genomic_DNA"/>
</dbReference>
<name>A0ABX1YN09_9BACL</name>
<organism evidence="2 3">
    <name type="scientific">Paenibacillus phytohabitans</name>
    <dbReference type="NCBI Taxonomy" id="2654978"/>
    <lineage>
        <taxon>Bacteria</taxon>
        <taxon>Bacillati</taxon>
        <taxon>Bacillota</taxon>
        <taxon>Bacilli</taxon>
        <taxon>Bacillales</taxon>
        <taxon>Paenibacillaceae</taxon>
        <taxon>Paenibacillus</taxon>
    </lineage>
</organism>
<accession>A0ABX1YN09</accession>
<proteinExistence type="predicted"/>
<reference evidence="2 3" key="1">
    <citation type="submission" date="2019-10" db="EMBL/GenBank/DDBJ databases">
        <title>Description of Paenibacillus terricola sp. nov.</title>
        <authorList>
            <person name="Carlier A."/>
            <person name="Qi S."/>
        </authorList>
    </citation>
    <scope>NUCLEOTIDE SEQUENCE [LARGE SCALE GENOMIC DNA]</scope>
    <source>
        <strain evidence="2 3">LMG 31459</strain>
    </source>
</reference>